<evidence type="ECO:0000313" key="1">
    <source>
        <dbReference type="EMBL" id="EHO72186.1"/>
    </source>
</evidence>
<dbReference type="HOGENOM" id="CLU_2864096_0_0_10"/>
<dbReference type="STRING" id="883158.HMPREF9140_00747"/>
<reference evidence="1 2" key="1">
    <citation type="submission" date="2011-12" db="EMBL/GenBank/DDBJ databases">
        <title>The Genome Sequence of Prevotella micans F0438.</title>
        <authorList>
            <consortium name="The Broad Institute Genome Sequencing Platform"/>
            <person name="Earl A."/>
            <person name="Ward D."/>
            <person name="Feldgarden M."/>
            <person name="Gevers D."/>
            <person name="Izard J."/>
            <person name="Baranova O.V."/>
            <person name="Blanton J.M."/>
            <person name="Wade W.G."/>
            <person name="Dewhirst F.E."/>
            <person name="Young S.K."/>
            <person name="Zeng Q."/>
            <person name="Gargeya S."/>
            <person name="Fitzgerald M."/>
            <person name="Haas B."/>
            <person name="Abouelleil A."/>
            <person name="Alvarado L."/>
            <person name="Arachchi H.M."/>
            <person name="Berlin A."/>
            <person name="Chapman S.B."/>
            <person name="Gearin G."/>
            <person name="Goldberg J."/>
            <person name="Griggs A."/>
            <person name="Gujja S."/>
            <person name="Hansen M."/>
            <person name="Heiman D."/>
            <person name="Howarth C."/>
            <person name="Larimer J."/>
            <person name="Lui A."/>
            <person name="MacDonald P.J.P."/>
            <person name="McCowen C."/>
            <person name="Montmayeur A."/>
            <person name="Murphy C."/>
            <person name="Neiman D."/>
            <person name="Pearson M."/>
            <person name="Priest M."/>
            <person name="Roberts A."/>
            <person name="Saif S."/>
            <person name="Shea T."/>
            <person name="Sisk P."/>
            <person name="Stolte C."/>
            <person name="Sykes S."/>
            <person name="Wortman J."/>
            <person name="Nusbaum C."/>
            <person name="Birren B."/>
        </authorList>
    </citation>
    <scope>NUCLEOTIDE SEQUENCE [LARGE SCALE GENOMIC DNA]</scope>
    <source>
        <strain evidence="1 2">F0438</strain>
    </source>
</reference>
<dbReference type="Proteomes" id="UP000016023">
    <property type="component" value="Unassembled WGS sequence"/>
</dbReference>
<evidence type="ECO:0000313" key="2">
    <source>
        <dbReference type="Proteomes" id="UP000016023"/>
    </source>
</evidence>
<accession>H1Q1F9</accession>
<proteinExistence type="predicted"/>
<comment type="caution">
    <text evidence="1">The sequence shown here is derived from an EMBL/GenBank/DDBJ whole genome shotgun (WGS) entry which is preliminary data.</text>
</comment>
<gene>
    <name evidence="1" type="ORF">HMPREF9140_00747</name>
</gene>
<dbReference type="AlphaFoldDB" id="H1Q1F9"/>
<name>H1Q1F9_9BACT</name>
<organism evidence="1 2">
    <name type="scientific">Prevotella micans F0438</name>
    <dbReference type="NCBI Taxonomy" id="883158"/>
    <lineage>
        <taxon>Bacteria</taxon>
        <taxon>Pseudomonadati</taxon>
        <taxon>Bacteroidota</taxon>
        <taxon>Bacteroidia</taxon>
        <taxon>Bacteroidales</taxon>
        <taxon>Prevotellaceae</taxon>
        <taxon>Prevotella</taxon>
    </lineage>
</organism>
<keyword evidence="2" id="KW-1185">Reference proteome</keyword>
<sequence length="64" mass="8226">MRRYKWILFQTNFRLKHNKYLTSFNHDTNQLNFSQRKQYYLYLSKCIFDYYIYIEIFLKTDVHN</sequence>
<protein>
    <submittedName>
        <fullName evidence="1">Uncharacterized protein</fullName>
    </submittedName>
</protein>
<dbReference type="EMBL" id="AGWK01000022">
    <property type="protein sequence ID" value="EHO72186.1"/>
    <property type="molecule type" value="Genomic_DNA"/>
</dbReference>